<feature type="signal peptide" evidence="4">
    <location>
        <begin position="1"/>
        <end position="25"/>
    </location>
</feature>
<organism evidence="6 7">
    <name type="scientific">Ruminococcus gauvreauii</name>
    <dbReference type="NCBI Taxonomy" id="438033"/>
    <lineage>
        <taxon>Bacteria</taxon>
        <taxon>Bacillati</taxon>
        <taxon>Bacillota</taxon>
        <taxon>Clostridia</taxon>
        <taxon>Eubacteriales</taxon>
        <taxon>Oscillospiraceae</taxon>
        <taxon>Ruminococcus</taxon>
    </lineage>
</organism>
<dbReference type="EMBL" id="CP102290">
    <property type="protein sequence ID" value="UWP61089.1"/>
    <property type="molecule type" value="Genomic_DNA"/>
</dbReference>
<gene>
    <name evidence="6" type="ORF">NQ502_08685</name>
</gene>
<dbReference type="RefSeq" id="WP_028528313.1">
    <property type="nucleotide sequence ID" value="NZ_CABLBR010000009.1"/>
</dbReference>
<sequence>MKKRVLGIMLTLAMAVGLLGGCGNASDIESADEKTEAKTEEGSTETAEKKSAEDLHIVYITPLLASDVWLVSKEGFDAAADEFGFTGDWVGPANIDVDSMIKQMEIAIAEGVDGIITCGLNPEAMVNVMSQADEAGIPVVLVNAGSEIEAPYFAYIGTNGETLGAMAAEEVAKKLGDEAPQVIYVGSTITNSSVIDTTNGYKSVFEGVSGYQELSLEENNDDLATSVDLWQNLFTTYPDVNVCANVSPAGAVGAAQVATEMGLLDKLTIMSIDDTQEVLDLIREGKIYGTMSQNYYRMGYQAAQWIVEYQTEGKEPAEKINDSGTVFVNKDNVDTFGESLRDMSSWK</sequence>
<keyword evidence="7" id="KW-1185">Reference proteome</keyword>
<dbReference type="PROSITE" id="PS51257">
    <property type="entry name" value="PROKAR_LIPOPROTEIN"/>
    <property type="match status" value="1"/>
</dbReference>
<name>A0ABY5VKJ1_9FIRM</name>
<evidence type="ECO:0000256" key="4">
    <source>
        <dbReference type="SAM" id="SignalP"/>
    </source>
</evidence>
<dbReference type="Pfam" id="PF13407">
    <property type="entry name" value="Peripla_BP_4"/>
    <property type="match status" value="1"/>
</dbReference>
<accession>A0ABY5VKJ1</accession>
<evidence type="ECO:0000313" key="7">
    <source>
        <dbReference type="Proteomes" id="UP001060164"/>
    </source>
</evidence>
<protein>
    <submittedName>
        <fullName evidence="6">Substrate-binding domain-containing protein</fullName>
    </submittedName>
</protein>
<dbReference type="InterPro" id="IPR025997">
    <property type="entry name" value="SBP_2_dom"/>
</dbReference>
<dbReference type="PANTHER" id="PTHR30036:SF7">
    <property type="entry name" value="ABC TRANSPORTER PERIPLASMIC-BINDING PROTEIN YPHF"/>
    <property type="match status" value="1"/>
</dbReference>
<dbReference type="PANTHER" id="PTHR30036">
    <property type="entry name" value="D-XYLOSE-BINDING PERIPLASMIC PROTEIN"/>
    <property type="match status" value="1"/>
</dbReference>
<dbReference type="SUPFAM" id="SSF53822">
    <property type="entry name" value="Periplasmic binding protein-like I"/>
    <property type="match status" value="1"/>
</dbReference>
<evidence type="ECO:0000259" key="5">
    <source>
        <dbReference type="Pfam" id="PF13407"/>
    </source>
</evidence>
<feature type="chain" id="PRO_5046054312" evidence="4">
    <location>
        <begin position="26"/>
        <end position="347"/>
    </location>
</feature>
<keyword evidence="4" id="KW-0732">Signal</keyword>
<dbReference type="Gene3D" id="3.40.50.2300">
    <property type="match status" value="2"/>
</dbReference>
<dbReference type="InterPro" id="IPR028082">
    <property type="entry name" value="Peripla_BP_I"/>
</dbReference>
<evidence type="ECO:0000256" key="3">
    <source>
        <dbReference type="SAM" id="MobiDB-lite"/>
    </source>
</evidence>
<evidence type="ECO:0000313" key="6">
    <source>
        <dbReference type="EMBL" id="UWP61089.1"/>
    </source>
</evidence>
<comment type="subcellular location">
    <subcellularLocation>
        <location evidence="1">Cell envelope</location>
    </subcellularLocation>
</comment>
<comment type="similarity">
    <text evidence="2">Belongs to the bacterial solute-binding protein 2 family.</text>
</comment>
<feature type="domain" description="Periplasmic binding protein" evidence="5">
    <location>
        <begin position="57"/>
        <end position="314"/>
    </location>
</feature>
<evidence type="ECO:0000256" key="1">
    <source>
        <dbReference type="ARBA" id="ARBA00004196"/>
    </source>
</evidence>
<evidence type="ECO:0000256" key="2">
    <source>
        <dbReference type="ARBA" id="ARBA00007639"/>
    </source>
</evidence>
<reference evidence="6" key="1">
    <citation type="journal article" date="2022" name="Cell">
        <title>Design, construction, and in vivo augmentation of a complex gut microbiome.</title>
        <authorList>
            <person name="Cheng A.G."/>
            <person name="Ho P.Y."/>
            <person name="Aranda-Diaz A."/>
            <person name="Jain S."/>
            <person name="Yu F.B."/>
            <person name="Meng X."/>
            <person name="Wang M."/>
            <person name="Iakiviak M."/>
            <person name="Nagashima K."/>
            <person name="Zhao A."/>
            <person name="Murugkar P."/>
            <person name="Patil A."/>
            <person name="Atabakhsh K."/>
            <person name="Weakley A."/>
            <person name="Yan J."/>
            <person name="Brumbaugh A.R."/>
            <person name="Higginbottom S."/>
            <person name="Dimas A."/>
            <person name="Shiver A.L."/>
            <person name="Deutschbauer A."/>
            <person name="Neff N."/>
            <person name="Sonnenburg J.L."/>
            <person name="Huang K.C."/>
            <person name="Fischbach M.A."/>
        </authorList>
    </citation>
    <scope>NUCLEOTIDE SEQUENCE</scope>
    <source>
        <strain evidence="6">DSM 19829</strain>
    </source>
</reference>
<dbReference type="Proteomes" id="UP001060164">
    <property type="component" value="Chromosome"/>
</dbReference>
<feature type="compositionally biased region" description="Basic and acidic residues" evidence="3">
    <location>
        <begin position="31"/>
        <end position="49"/>
    </location>
</feature>
<dbReference type="InterPro" id="IPR050555">
    <property type="entry name" value="Bact_Solute-Bind_Prot2"/>
</dbReference>
<proteinExistence type="inferred from homology"/>
<feature type="region of interest" description="Disordered" evidence="3">
    <location>
        <begin position="30"/>
        <end position="49"/>
    </location>
</feature>